<evidence type="ECO:0000256" key="1">
    <source>
        <dbReference type="SAM" id="MobiDB-lite"/>
    </source>
</evidence>
<feature type="compositionally biased region" description="Polar residues" evidence="1">
    <location>
        <begin position="87"/>
        <end position="99"/>
    </location>
</feature>
<evidence type="ECO:0000313" key="3">
    <source>
        <dbReference type="Proteomes" id="UP001215280"/>
    </source>
</evidence>
<feature type="compositionally biased region" description="Low complexity" evidence="1">
    <location>
        <begin position="9"/>
        <end position="36"/>
    </location>
</feature>
<dbReference type="AlphaFoldDB" id="A0AAD7N742"/>
<evidence type="ECO:0000313" key="2">
    <source>
        <dbReference type="EMBL" id="KAJ7748199.1"/>
    </source>
</evidence>
<gene>
    <name evidence="2" type="ORF">DFH07DRAFT_1062596</name>
</gene>
<dbReference type="Proteomes" id="UP001215280">
    <property type="component" value="Unassembled WGS sequence"/>
</dbReference>
<accession>A0AAD7N742</accession>
<keyword evidence="3" id="KW-1185">Reference proteome</keyword>
<dbReference type="EMBL" id="JARJLG010000091">
    <property type="protein sequence ID" value="KAJ7748199.1"/>
    <property type="molecule type" value="Genomic_DNA"/>
</dbReference>
<feature type="region of interest" description="Disordered" evidence="1">
    <location>
        <begin position="58"/>
        <end position="99"/>
    </location>
</feature>
<comment type="caution">
    <text evidence="2">The sequence shown here is derived from an EMBL/GenBank/DDBJ whole genome shotgun (WGS) entry which is preliminary data.</text>
</comment>
<reference evidence="2" key="1">
    <citation type="submission" date="2023-03" db="EMBL/GenBank/DDBJ databases">
        <title>Massive genome expansion in bonnet fungi (Mycena s.s.) driven by repeated elements and novel gene families across ecological guilds.</title>
        <authorList>
            <consortium name="Lawrence Berkeley National Laboratory"/>
            <person name="Harder C.B."/>
            <person name="Miyauchi S."/>
            <person name="Viragh M."/>
            <person name="Kuo A."/>
            <person name="Thoen E."/>
            <person name="Andreopoulos B."/>
            <person name="Lu D."/>
            <person name="Skrede I."/>
            <person name="Drula E."/>
            <person name="Henrissat B."/>
            <person name="Morin E."/>
            <person name="Kohler A."/>
            <person name="Barry K."/>
            <person name="LaButti K."/>
            <person name="Morin E."/>
            <person name="Salamov A."/>
            <person name="Lipzen A."/>
            <person name="Mereny Z."/>
            <person name="Hegedus B."/>
            <person name="Baldrian P."/>
            <person name="Stursova M."/>
            <person name="Weitz H."/>
            <person name="Taylor A."/>
            <person name="Grigoriev I.V."/>
            <person name="Nagy L.G."/>
            <person name="Martin F."/>
            <person name="Kauserud H."/>
        </authorList>
    </citation>
    <scope>NUCLEOTIDE SEQUENCE</scope>
    <source>
        <strain evidence="2">CBHHK188m</strain>
    </source>
</reference>
<protein>
    <submittedName>
        <fullName evidence="2">Uncharacterized protein</fullName>
    </submittedName>
</protein>
<organism evidence="2 3">
    <name type="scientific">Mycena maculata</name>
    <dbReference type="NCBI Taxonomy" id="230809"/>
    <lineage>
        <taxon>Eukaryota</taxon>
        <taxon>Fungi</taxon>
        <taxon>Dikarya</taxon>
        <taxon>Basidiomycota</taxon>
        <taxon>Agaricomycotina</taxon>
        <taxon>Agaricomycetes</taxon>
        <taxon>Agaricomycetidae</taxon>
        <taxon>Agaricales</taxon>
        <taxon>Marasmiineae</taxon>
        <taxon>Mycenaceae</taxon>
        <taxon>Mycena</taxon>
    </lineage>
</organism>
<feature type="region of interest" description="Disordered" evidence="1">
    <location>
        <begin position="1"/>
        <end position="46"/>
    </location>
</feature>
<sequence length="99" mass="10107">MTEVSTLHPTPDAAASTSAAAPQAAQTPTTTQADPQVDTEAAIDPPKKHGIAAVVEKIVHPLHGSHHEHSHTDTTTVPVDKAPEISDGSTAAANVTPSH</sequence>
<proteinExistence type="predicted"/>
<name>A0AAD7N742_9AGAR</name>